<organism evidence="1 2">
    <name type="scientific">Toxocara canis</name>
    <name type="common">Canine roundworm</name>
    <dbReference type="NCBI Taxonomy" id="6265"/>
    <lineage>
        <taxon>Eukaryota</taxon>
        <taxon>Metazoa</taxon>
        <taxon>Ecdysozoa</taxon>
        <taxon>Nematoda</taxon>
        <taxon>Chromadorea</taxon>
        <taxon>Rhabditida</taxon>
        <taxon>Spirurina</taxon>
        <taxon>Ascaridomorpha</taxon>
        <taxon>Ascaridoidea</taxon>
        <taxon>Toxocaridae</taxon>
        <taxon>Toxocara</taxon>
    </lineage>
</organism>
<proteinExistence type="predicted"/>
<comment type="caution">
    <text evidence="1">The sequence shown here is derived from an EMBL/GenBank/DDBJ whole genome shotgun (WGS) entry which is preliminary data.</text>
</comment>
<evidence type="ECO:0000313" key="2">
    <source>
        <dbReference type="Proteomes" id="UP000031036"/>
    </source>
</evidence>
<dbReference type="AlphaFoldDB" id="A0A0B2VH59"/>
<dbReference type="Proteomes" id="UP000031036">
    <property type="component" value="Unassembled WGS sequence"/>
</dbReference>
<keyword evidence="2" id="KW-1185">Reference proteome</keyword>
<gene>
    <name evidence="1" type="ORF">Tcan_01195</name>
</gene>
<name>A0A0B2VH59_TOXCA</name>
<evidence type="ECO:0000313" key="1">
    <source>
        <dbReference type="EMBL" id="KHN80817.1"/>
    </source>
</evidence>
<reference evidence="1 2" key="1">
    <citation type="submission" date="2014-11" db="EMBL/GenBank/DDBJ databases">
        <title>Genetic blueprint of the zoonotic pathogen Toxocara canis.</title>
        <authorList>
            <person name="Zhu X.-Q."/>
            <person name="Korhonen P.K."/>
            <person name="Cai H."/>
            <person name="Young N.D."/>
            <person name="Nejsum P."/>
            <person name="von Samson-Himmelstjerna G."/>
            <person name="Boag P.R."/>
            <person name="Tan P."/>
            <person name="Li Q."/>
            <person name="Min J."/>
            <person name="Yang Y."/>
            <person name="Wang X."/>
            <person name="Fang X."/>
            <person name="Hall R.S."/>
            <person name="Hofmann A."/>
            <person name="Sternberg P.W."/>
            <person name="Jex A.R."/>
            <person name="Gasser R.B."/>
        </authorList>
    </citation>
    <scope>NUCLEOTIDE SEQUENCE [LARGE SCALE GENOMIC DNA]</scope>
    <source>
        <strain evidence="1">PN_DK_2014</strain>
    </source>
</reference>
<protein>
    <submittedName>
        <fullName evidence="1">Uncharacterized protein</fullName>
    </submittedName>
</protein>
<accession>A0A0B2VH59</accession>
<feature type="non-terminal residue" evidence="1">
    <location>
        <position position="111"/>
    </location>
</feature>
<sequence length="111" mass="12995">MIFSLDLFIGELFHNYPVLLTVQVVYILQRRFVLRMYPTVNLVGWKSHLFFGLFYEFCSIYHCYRLVVLSYTQFISSHNTVNIALNNRRNLGFPSCGITSQFLLVTAKSND</sequence>
<dbReference type="EMBL" id="JPKZ01001678">
    <property type="protein sequence ID" value="KHN80817.1"/>
    <property type="molecule type" value="Genomic_DNA"/>
</dbReference>